<dbReference type="Proteomes" id="UP000093080">
    <property type="component" value="Unassembled WGS sequence"/>
</dbReference>
<dbReference type="AlphaFoldDB" id="A0A1B9F988"/>
<keyword evidence="2" id="KW-1185">Reference proteome</keyword>
<organism evidence="1 2">
    <name type="scientific">Dissulfuribacter thermophilus</name>
    <dbReference type="NCBI Taxonomy" id="1156395"/>
    <lineage>
        <taxon>Bacteria</taxon>
        <taxon>Pseudomonadati</taxon>
        <taxon>Thermodesulfobacteriota</taxon>
        <taxon>Dissulfuribacteria</taxon>
        <taxon>Dissulfuribacterales</taxon>
        <taxon>Dissulfuribacteraceae</taxon>
        <taxon>Dissulfuribacter</taxon>
    </lineage>
</organism>
<evidence type="ECO:0000313" key="2">
    <source>
        <dbReference type="Proteomes" id="UP000093080"/>
    </source>
</evidence>
<proteinExistence type="predicted"/>
<sequence>MMMEKFLPKAHRSRFSEGFYPCGIDDSHCNYWNFGGYRTAAV</sequence>
<evidence type="ECO:0000313" key="1">
    <source>
        <dbReference type="EMBL" id="OCC16415.1"/>
    </source>
</evidence>
<dbReference type="STRING" id="1156395.DBT_0232"/>
<reference evidence="1 2" key="1">
    <citation type="submission" date="2016-06" db="EMBL/GenBank/DDBJ databases">
        <title>Respiratory ammonification of nitrate coupled to the oxidation of elemental sulfur in deep-sea autotrophic thermophilic bacteria.</title>
        <authorList>
            <person name="Slobodkina G.B."/>
            <person name="Mardanov A.V."/>
            <person name="Ravin N.V."/>
            <person name="Frolova A.A."/>
            <person name="Viryasiv M.B."/>
            <person name="Chernyh N.A."/>
            <person name="Bonch-Osmolovskaya E.A."/>
            <person name="Slobodkin A.I."/>
        </authorList>
    </citation>
    <scope>NUCLEOTIDE SEQUENCE [LARGE SCALE GENOMIC DNA]</scope>
    <source>
        <strain evidence="1 2">S69</strain>
    </source>
</reference>
<gene>
    <name evidence="1" type="ORF">DBT_0232</name>
</gene>
<dbReference type="EMBL" id="MAGO01000001">
    <property type="protein sequence ID" value="OCC16415.1"/>
    <property type="molecule type" value="Genomic_DNA"/>
</dbReference>
<comment type="caution">
    <text evidence="1">The sequence shown here is derived from an EMBL/GenBank/DDBJ whole genome shotgun (WGS) entry which is preliminary data.</text>
</comment>
<name>A0A1B9F988_9BACT</name>
<accession>A0A1B9F988</accession>
<protein>
    <submittedName>
        <fullName evidence="1">Uncharacterized protein</fullName>
    </submittedName>
</protein>